<proteinExistence type="predicted"/>
<keyword evidence="3 7" id="KW-0812">Transmembrane</keyword>
<keyword evidence="6 7" id="KW-0472">Membrane</keyword>
<keyword evidence="10" id="KW-1185">Reference proteome</keyword>
<dbReference type="PANTHER" id="PTHR14969:SF62">
    <property type="entry name" value="DECAPRENYLPHOSPHORYL-5-PHOSPHORIBOSE PHOSPHATASE RV3807C-RELATED"/>
    <property type="match status" value="1"/>
</dbReference>
<keyword evidence="5 7" id="KW-1133">Transmembrane helix</keyword>
<evidence type="ECO:0000256" key="3">
    <source>
        <dbReference type="ARBA" id="ARBA00022692"/>
    </source>
</evidence>
<feature type="transmembrane region" description="Helical" evidence="7">
    <location>
        <begin position="174"/>
        <end position="192"/>
    </location>
</feature>
<name>A0ABT2JQ98_9ACTN</name>
<dbReference type="EMBL" id="JAJAGO010000003">
    <property type="protein sequence ID" value="MCT2590057.1"/>
    <property type="molecule type" value="Genomic_DNA"/>
</dbReference>
<dbReference type="InterPro" id="IPR036938">
    <property type="entry name" value="PAP2/HPO_sf"/>
</dbReference>
<feature type="transmembrane region" description="Helical" evidence="7">
    <location>
        <begin position="150"/>
        <end position="168"/>
    </location>
</feature>
<keyword evidence="4" id="KW-0378">Hydrolase</keyword>
<comment type="subcellular location">
    <subcellularLocation>
        <location evidence="1">Cell membrane</location>
        <topology evidence="1">Multi-pass membrane protein</topology>
    </subcellularLocation>
</comment>
<evidence type="ECO:0000256" key="1">
    <source>
        <dbReference type="ARBA" id="ARBA00004651"/>
    </source>
</evidence>
<feature type="domain" description="Phosphatidic acid phosphatase type 2/haloperoxidase" evidence="8">
    <location>
        <begin position="77"/>
        <end position="189"/>
    </location>
</feature>
<comment type="caution">
    <text evidence="9">The sequence shown here is derived from an EMBL/GenBank/DDBJ whole genome shotgun (WGS) entry which is preliminary data.</text>
</comment>
<feature type="transmembrane region" description="Helical" evidence="7">
    <location>
        <begin position="40"/>
        <end position="58"/>
    </location>
</feature>
<evidence type="ECO:0000313" key="9">
    <source>
        <dbReference type="EMBL" id="MCT2590057.1"/>
    </source>
</evidence>
<dbReference type="Proteomes" id="UP001156389">
    <property type="component" value="Unassembled WGS sequence"/>
</dbReference>
<keyword evidence="2" id="KW-1003">Cell membrane</keyword>
<dbReference type="Pfam" id="PF01569">
    <property type="entry name" value="PAP2"/>
    <property type="match status" value="1"/>
</dbReference>
<accession>A0ABT2JQ98</accession>
<dbReference type="PANTHER" id="PTHR14969">
    <property type="entry name" value="SPHINGOSINE-1-PHOSPHATE PHOSPHOHYDROLASE"/>
    <property type="match status" value="1"/>
</dbReference>
<gene>
    <name evidence="9" type="ORF">LHJ74_09050</name>
</gene>
<organism evidence="9 10">
    <name type="scientific">Streptomyces gossypii</name>
    <dbReference type="NCBI Taxonomy" id="2883101"/>
    <lineage>
        <taxon>Bacteria</taxon>
        <taxon>Bacillati</taxon>
        <taxon>Actinomycetota</taxon>
        <taxon>Actinomycetes</taxon>
        <taxon>Kitasatosporales</taxon>
        <taxon>Streptomycetaceae</taxon>
        <taxon>Streptomyces</taxon>
    </lineage>
</organism>
<evidence type="ECO:0000256" key="4">
    <source>
        <dbReference type="ARBA" id="ARBA00022801"/>
    </source>
</evidence>
<feature type="transmembrane region" description="Helical" evidence="7">
    <location>
        <begin position="70"/>
        <end position="91"/>
    </location>
</feature>
<dbReference type="SUPFAM" id="SSF48317">
    <property type="entry name" value="Acid phosphatase/Vanadium-dependent haloperoxidase"/>
    <property type="match status" value="1"/>
</dbReference>
<evidence type="ECO:0000256" key="7">
    <source>
        <dbReference type="SAM" id="Phobius"/>
    </source>
</evidence>
<evidence type="ECO:0000313" key="10">
    <source>
        <dbReference type="Proteomes" id="UP001156389"/>
    </source>
</evidence>
<dbReference type="RefSeq" id="WP_260217330.1">
    <property type="nucleotide sequence ID" value="NZ_JAJAGO010000003.1"/>
</dbReference>
<evidence type="ECO:0000259" key="8">
    <source>
        <dbReference type="SMART" id="SM00014"/>
    </source>
</evidence>
<evidence type="ECO:0000256" key="5">
    <source>
        <dbReference type="ARBA" id="ARBA00022989"/>
    </source>
</evidence>
<sequence length="220" mass="22856">MNDESPASTESAASTPDGLYREVTDFAEDSPTWAHTLAEYGTEGSLLLLIALLAWACWRAARQHGLREAGGVRGGTSALLALGALAVAYGLSELTKVLVAEERPCRAVPGAAPSLVPCPGSGDWSFPSNHATLALGAATGVLLLWRAMAWLALPVALLTAVSRVFLGVHYPHDVLAGGVLGAGVVALAVRLLPRPWAPLGSRSPIPVVRAEPRDQTSPDS</sequence>
<reference evidence="9 10" key="1">
    <citation type="submission" date="2021-10" db="EMBL/GenBank/DDBJ databases">
        <title>Streptomyces gossypii sp. nov., isolated from soil collected from cotton field.</title>
        <authorList>
            <person name="Ge X."/>
            <person name="Chen X."/>
            <person name="Liu W."/>
        </authorList>
    </citation>
    <scope>NUCLEOTIDE SEQUENCE [LARGE SCALE GENOMIC DNA]</scope>
    <source>
        <strain evidence="9 10">N2-109</strain>
    </source>
</reference>
<protein>
    <submittedName>
        <fullName evidence="9">Phosphatase PAP2 family protein</fullName>
    </submittedName>
</protein>
<dbReference type="Gene3D" id="1.20.144.10">
    <property type="entry name" value="Phosphatidic acid phosphatase type 2/haloperoxidase"/>
    <property type="match status" value="1"/>
</dbReference>
<evidence type="ECO:0000256" key="6">
    <source>
        <dbReference type="ARBA" id="ARBA00023136"/>
    </source>
</evidence>
<dbReference type="InterPro" id="IPR000326">
    <property type="entry name" value="PAP2/HPO"/>
</dbReference>
<evidence type="ECO:0000256" key="2">
    <source>
        <dbReference type="ARBA" id="ARBA00022475"/>
    </source>
</evidence>
<dbReference type="SMART" id="SM00014">
    <property type="entry name" value="acidPPc"/>
    <property type="match status" value="1"/>
</dbReference>